<evidence type="ECO:0000256" key="1">
    <source>
        <dbReference type="ARBA" id="ARBA00022527"/>
    </source>
</evidence>
<dbReference type="SUPFAM" id="SSF56112">
    <property type="entry name" value="Protein kinase-like (PK-like)"/>
    <property type="match status" value="1"/>
</dbReference>
<feature type="compositionally biased region" description="Polar residues" evidence="6">
    <location>
        <begin position="342"/>
        <end position="354"/>
    </location>
</feature>
<dbReference type="GO" id="GO:0005524">
    <property type="term" value="F:ATP binding"/>
    <property type="evidence" value="ECO:0007669"/>
    <property type="project" value="UniProtKB-KW"/>
</dbReference>
<dbReference type="GO" id="GO:0005634">
    <property type="term" value="C:nucleus"/>
    <property type="evidence" value="ECO:0007669"/>
    <property type="project" value="TreeGrafter"/>
</dbReference>
<feature type="region of interest" description="Disordered" evidence="6">
    <location>
        <begin position="342"/>
        <end position="361"/>
    </location>
</feature>
<keyword evidence="3" id="KW-0547">Nucleotide-binding</keyword>
<dbReference type="AlphaFoldDB" id="A0AAW0P164"/>
<evidence type="ECO:0000256" key="5">
    <source>
        <dbReference type="ARBA" id="ARBA00022840"/>
    </source>
</evidence>
<protein>
    <recommendedName>
        <fullName evidence="7">Protein kinase domain-containing protein</fullName>
    </recommendedName>
</protein>
<reference evidence="9" key="1">
    <citation type="submission" date="2024-04" db="EMBL/GenBank/DDBJ databases">
        <title>Salinicola lusitanus LLJ914,a marine bacterium isolated from the Okinawa Trough.</title>
        <authorList>
            <person name="Li J."/>
        </authorList>
    </citation>
    <scope>NUCLEOTIDE SEQUENCE [LARGE SCALE GENOMIC DNA]</scope>
</reference>
<evidence type="ECO:0000256" key="3">
    <source>
        <dbReference type="ARBA" id="ARBA00022741"/>
    </source>
</evidence>
<dbReference type="PANTHER" id="PTHR24058">
    <property type="entry name" value="DUAL SPECIFICITY PROTEIN KINASE"/>
    <property type="match status" value="1"/>
</dbReference>
<dbReference type="InterPro" id="IPR000719">
    <property type="entry name" value="Prot_kinase_dom"/>
</dbReference>
<keyword evidence="4" id="KW-0418">Kinase</keyword>
<dbReference type="GO" id="GO:0004713">
    <property type="term" value="F:protein tyrosine kinase activity"/>
    <property type="evidence" value="ECO:0007669"/>
    <property type="project" value="TreeGrafter"/>
</dbReference>
<dbReference type="Pfam" id="PF00069">
    <property type="entry name" value="Pkinase"/>
    <property type="match status" value="1"/>
</dbReference>
<evidence type="ECO:0000256" key="2">
    <source>
        <dbReference type="ARBA" id="ARBA00022679"/>
    </source>
</evidence>
<gene>
    <name evidence="8" type="ORF">WMY93_013759</name>
</gene>
<dbReference type="PANTHER" id="PTHR24058:SF17">
    <property type="entry name" value="HOMEODOMAIN INTERACTING PROTEIN KINASE, ISOFORM D"/>
    <property type="match status" value="1"/>
</dbReference>
<name>A0AAW0P164_9GOBI</name>
<evidence type="ECO:0000256" key="4">
    <source>
        <dbReference type="ARBA" id="ARBA00022777"/>
    </source>
</evidence>
<evidence type="ECO:0000313" key="8">
    <source>
        <dbReference type="EMBL" id="KAK7913548.1"/>
    </source>
</evidence>
<keyword evidence="5" id="KW-0067">ATP-binding</keyword>
<dbReference type="SMART" id="SM00220">
    <property type="entry name" value="S_TKc"/>
    <property type="match status" value="1"/>
</dbReference>
<dbReference type="Gene3D" id="1.10.510.10">
    <property type="entry name" value="Transferase(Phosphotransferase) domain 1"/>
    <property type="match status" value="1"/>
</dbReference>
<evidence type="ECO:0000259" key="7">
    <source>
        <dbReference type="PROSITE" id="PS50011"/>
    </source>
</evidence>
<dbReference type="InterPro" id="IPR008271">
    <property type="entry name" value="Ser/Thr_kinase_AS"/>
</dbReference>
<feature type="domain" description="Protein kinase" evidence="7">
    <location>
        <begin position="1"/>
        <end position="297"/>
    </location>
</feature>
<dbReference type="InterPro" id="IPR050494">
    <property type="entry name" value="Ser_Thr_dual-spec_kinase"/>
</dbReference>
<evidence type="ECO:0000313" key="9">
    <source>
        <dbReference type="Proteomes" id="UP001460270"/>
    </source>
</evidence>
<evidence type="ECO:0000256" key="6">
    <source>
        <dbReference type="SAM" id="MobiDB-lite"/>
    </source>
</evidence>
<dbReference type="GO" id="GO:0004674">
    <property type="term" value="F:protein serine/threonine kinase activity"/>
    <property type="evidence" value="ECO:0007669"/>
    <property type="project" value="UniProtKB-KW"/>
</dbReference>
<dbReference type="EMBL" id="JBBPFD010000009">
    <property type="protein sequence ID" value="KAK7913548.1"/>
    <property type="molecule type" value="Genomic_DNA"/>
</dbReference>
<keyword evidence="2" id="KW-0808">Transferase</keyword>
<dbReference type="PROSITE" id="PS00108">
    <property type="entry name" value="PROTEIN_KINASE_ST"/>
    <property type="match status" value="1"/>
</dbReference>
<comment type="caution">
    <text evidence="8">The sequence shown here is derived from an EMBL/GenBank/DDBJ whole genome shotgun (WGS) entry which is preliminary data.</text>
</comment>
<dbReference type="GO" id="GO:0005737">
    <property type="term" value="C:cytoplasm"/>
    <property type="evidence" value="ECO:0007669"/>
    <property type="project" value="TreeGrafter"/>
</dbReference>
<dbReference type="PROSITE" id="PS50011">
    <property type="entry name" value="PROTEIN_KINASE_DOM"/>
    <property type="match status" value="1"/>
</dbReference>
<dbReference type="Proteomes" id="UP001460270">
    <property type="component" value="Unassembled WGS sequence"/>
</dbReference>
<dbReference type="InterPro" id="IPR011009">
    <property type="entry name" value="Kinase-like_dom_sf"/>
</dbReference>
<keyword evidence="9" id="KW-1185">Reference proteome</keyword>
<keyword evidence="1" id="KW-0723">Serine/threonine-protein kinase</keyword>
<accession>A0AAW0P164</accession>
<proteinExistence type="predicted"/>
<organism evidence="8 9">
    <name type="scientific">Mugilogobius chulae</name>
    <name type="common">yellowstripe goby</name>
    <dbReference type="NCBI Taxonomy" id="88201"/>
    <lineage>
        <taxon>Eukaryota</taxon>
        <taxon>Metazoa</taxon>
        <taxon>Chordata</taxon>
        <taxon>Craniata</taxon>
        <taxon>Vertebrata</taxon>
        <taxon>Euteleostomi</taxon>
        <taxon>Actinopterygii</taxon>
        <taxon>Neopterygii</taxon>
        <taxon>Teleostei</taxon>
        <taxon>Neoteleostei</taxon>
        <taxon>Acanthomorphata</taxon>
        <taxon>Gobiaria</taxon>
        <taxon>Gobiiformes</taxon>
        <taxon>Gobioidei</taxon>
        <taxon>Gobiidae</taxon>
        <taxon>Gobionellinae</taxon>
        <taxon>Mugilogobius</taxon>
    </lineage>
</organism>
<sequence>MIKNQEAHIASAKCEYASLLMLKRLDADQCNILSWNKIFMDKGYICLEYDLLQTSLFDFLRARHFKPLSVCEIRPIIQQVAIALYHLRGFSLIHADLKLDNIMFVNHPEEPYRVKVIDFGLAVKQSHARVGSYLQSRDYRAPEVLLGLPLTTAIDVWSLGCIAVYLYLGCPLYHSATEYNMLQSIMETQGALPKAMLQKGQKTSTYFRWDEKSSCWRLKTPEHYQKDSGRTPKDNRKIRVPNLDQLLYLQPWRFTQGVDKVAELSDRGAFVDIIKCMLQPDPSIRRTPRNILLHKFFDLSHLNAFKSCSYVQRASGTMGSHLHNKLIKQLKECSQKQTKQLLTSNKIPSESNNRQPKKQHCTKEYKPLVPGLSSSLIVEQAIQDWWVRRGHDRALQRKSRRGQKLVYITLQI</sequence>